<feature type="domain" description="Methyl-accepting transducer" evidence="4">
    <location>
        <begin position="42"/>
        <end position="92"/>
    </location>
</feature>
<dbReference type="Gene3D" id="3.30.450.20">
    <property type="entry name" value="PAS domain"/>
    <property type="match status" value="1"/>
</dbReference>
<dbReference type="Proteomes" id="UP000316801">
    <property type="component" value="Unassembled WGS sequence"/>
</dbReference>
<evidence type="ECO:0000256" key="3">
    <source>
        <dbReference type="PROSITE-ProRule" id="PRU00284"/>
    </source>
</evidence>
<keyword evidence="6" id="KW-1185">Reference proteome</keyword>
<gene>
    <name evidence="5" type="ORF">FNA46_16535</name>
</gene>
<organism evidence="5 6">
    <name type="scientific">Rhizobium straminoryzae</name>
    <dbReference type="NCBI Taxonomy" id="1387186"/>
    <lineage>
        <taxon>Bacteria</taxon>
        <taxon>Pseudomonadati</taxon>
        <taxon>Pseudomonadota</taxon>
        <taxon>Alphaproteobacteria</taxon>
        <taxon>Hyphomicrobiales</taxon>
        <taxon>Rhizobiaceae</taxon>
        <taxon>Rhizobium/Agrobacterium group</taxon>
        <taxon>Rhizobium</taxon>
    </lineage>
</organism>
<keyword evidence="1" id="KW-0145">Chemotaxis</keyword>
<dbReference type="Gene3D" id="1.10.287.950">
    <property type="entry name" value="Methyl-accepting chemotaxis protein"/>
    <property type="match status" value="1"/>
</dbReference>
<sequence length="372" mass="41053">MTSARSLATTQPQIPATPRSMRVVTDGISIDLQRFSADNTHVVKQIKLLAINALIEAARAGETGKGFAVVANEVQRLAQVATDISGRFESNVLGRIGLSRTMADQLVTEMEGVRLTDLAQTLVQLIVRNLFERTADVRWWATDPALWEALQAPSPDKADYAATRLGVINRFYTVYHDLVMTDLSGRIIASSNPAHQRRLVGRSLAGDPWFEAAARCASGDEYIVDEVKESPLHEGHHVLVYATGIREGGRGDGRLIGTLGVYFDWQNQGHAIVEKEANLPEQQAGRTTVMLLDEKARVIACNRPERLFTHFALKVEGGRQKGSYYNEQGAIVAYARTLGYEDYDGLGWYGVVVQETESDEAIRGQLDLRASR</sequence>
<evidence type="ECO:0000256" key="1">
    <source>
        <dbReference type="ARBA" id="ARBA00022500"/>
    </source>
</evidence>
<evidence type="ECO:0000259" key="4">
    <source>
        <dbReference type="PROSITE" id="PS50111"/>
    </source>
</evidence>
<evidence type="ECO:0000313" key="5">
    <source>
        <dbReference type="EMBL" id="TRL37056.1"/>
    </source>
</evidence>
<comment type="similarity">
    <text evidence="2">Belongs to the methyl-accepting chemotaxis (MCP) protein family.</text>
</comment>
<evidence type="ECO:0000256" key="2">
    <source>
        <dbReference type="ARBA" id="ARBA00029447"/>
    </source>
</evidence>
<dbReference type="PANTHER" id="PTHR43531">
    <property type="entry name" value="PROTEIN ICFG"/>
    <property type="match status" value="1"/>
</dbReference>
<dbReference type="PROSITE" id="PS50111">
    <property type="entry name" value="CHEMOTAXIS_TRANSDUC_2"/>
    <property type="match status" value="1"/>
</dbReference>
<keyword evidence="3" id="KW-0807">Transducer</keyword>
<name>A0A549T5A8_9HYPH</name>
<accession>A0A549T5A8</accession>
<dbReference type="InterPro" id="IPR051310">
    <property type="entry name" value="MCP_chemotaxis"/>
</dbReference>
<reference evidence="5 6" key="1">
    <citation type="submission" date="2019-07" db="EMBL/GenBank/DDBJ databases">
        <title>Ln-dependent methylotrophs.</title>
        <authorList>
            <person name="Tani A."/>
        </authorList>
    </citation>
    <scope>NUCLEOTIDE SEQUENCE [LARGE SCALE GENOMIC DNA]</scope>
    <source>
        <strain evidence="5 6">SM12</strain>
    </source>
</reference>
<dbReference type="GO" id="GO:0004888">
    <property type="term" value="F:transmembrane signaling receptor activity"/>
    <property type="evidence" value="ECO:0007669"/>
    <property type="project" value="InterPro"/>
</dbReference>
<dbReference type="EMBL" id="VJMG01000047">
    <property type="protein sequence ID" value="TRL37056.1"/>
    <property type="molecule type" value="Genomic_DNA"/>
</dbReference>
<dbReference type="PANTHER" id="PTHR43531:SF11">
    <property type="entry name" value="METHYL-ACCEPTING CHEMOTAXIS PROTEIN 3"/>
    <property type="match status" value="1"/>
</dbReference>
<comment type="caution">
    <text evidence="5">The sequence shown here is derived from an EMBL/GenBank/DDBJ whole genome shotgun (WGS) entry which is preliminary data.</text>
</comment>
<dbReference type="GO" id="GO:0016020">
    <property type="term" value="C:membrane"/>
    <property type="evidence" value="ECO:0007669"/>
    <property type="project" value="InterPro"/>
</dbReference>
<dbReference type="Pfam" id="PF00015">
    <property type="entry name" value="MCPsignal"/>
    <property type="match status" value="1"/>
</dbReference>
<dbReference type="GO" id="GO:0006935">
    <property type="term" value="P:chemotaxis"/>
    <property type="evidence" value="ECO:0007669"/>
    <property type="project" value="UniProtKB-KW"/>
</dbReference>
<evidence type="ECO:0000313" key="6">
    <source>
        <dbReference type="Proteomes" id="UP000316801"/>
    </source>
</evidence>
<dbReference type="GO" id="GO:0007165">
    <property type="term" value="P:signal transduction"/>
    <property type="evidence" value="ECO:0007669"/>
    <property type="project" value="UniProtKB-KW"/>
</dbReference>
<dbReference type="AlphaFoldDB" id="A0A549T5A8"/>
<dbReference type="RefSeq" id="WP_143126305.1">
    <property type="nucleotide sequence ID" value="NZ_VJMG01000047.1"/>
</dbReference>
<dbReference type="SUPFAM" id="SSF58104">
    <property type="entry name" value="Methyl-accepting chemotaxis protein (MCP) signaling domain"/>
    <property type="match status" value="1"/>
</dbReference>
<dbReference type="InterPro" id="IPR004090">
    <property type="entry name" value="Chemotax_Me-accpt_rcpt"/>
</dbReference>
<proteinExistence type="inferred from homology"/>
<dbReference type="PRINTS" id="PR00260">
    <property type="entry name" value="CHEMTRNSDUCR"/>
</dbReference>
<dbReference type="InterPro" id="IPR004089">
    <property type="entry name" value="MCPsignal_dom"/>
</dbReference>
<protein>
    <submittedName>
        <fullName evidence="5">Chemotaxis protein</fullName>
    </submittedName>
</protein>